<dbReference type="SUPFAM" id="SSF161098">
    <property type="entry name" value="MetI-like"/>
    <property type="match status" value="1"/>
</dbReference>
<dbReference type="PANTHER" id="PTHR30465">
    <property type="entry name" value="INNER MEMBRANE ABC TRANSPORTER"/>
    <property type="match status" value="1"/>
</dbReference>
<dbReference type="Pfam" id="PF19300">
    <property type="entry name" value="BPD_transp_1_N"/>
    <property type="match status" value="1"/>
</dbReference>
<keyword evidence="4 7" id="KW-0812">Transmembrane</keyword>
<evidence type="ECO:0000313" key="9">
    <source>
        <dbReference type="EMBL" id="SDX97461.1"/>
    </source>
</evidence>
<comment type="similarity">
    <text evidence="7">Belongs to the binding-protein-dependent transport system permease family.</text>
</comment>
<feature type="transmembrane region" description="Helical" evidence="7">
    <location>
        <begin position="209"/>
        <end position="227"/>
    </location>
</feature>
<evidence type="ECO:0000256" key="3">
    <source>
        <dbReference type="ARBA" id="ARBA00022475"/>
    </source>
</evidence>
<evidence type="ECO:0000259" key="8">
    <source>
        <dbReference type="PROSITE" id="PS50928"/>
    </source>
</evidence>
<dbReference type="Gene3D" id="1.10.3720.10">
    <property type="entry name" value="MetI-like"/>
    <property type="match status" value="1"/>
</dbReference>
<evidence type="ECO:0000256" key="1">
    <source>
        <dbReference type="ARBA" id="ARBA00004651"/>
    </source>
</evidence>
<dbReference type="GO" id="GO:0055085">
    <property type="term" value="P:transmembrane transport"/>
    <property type="evidence" value="ECO:0007669"/>
    <property type="project" value="InterPro"/>
</dbReference>
<keyword evidence="6 7" id="KW-0472">Membrane</keyword>
<name>A0A1H3G2I6_9RHOB</name>
<dbReference type="RefSeq" id="WP_089879066.1">
    <property type="nucleotide sequence ID" value="NZ_FNPF01000002.1"/>
</dbReference>
<reference evidence="9 10" key="1">
    <citation type="submission" date="2016-10" db="EMBL/GenBank/DDBJ databases">
        <authorList>
            <person name="de Groot N.N."/>
        </authorList>
    </citation>
    <scope>NUCLEOTIDE SEQUENCE [LARGE SCALE GENOMIC DNA]</scope>
    <source>
        <strain evidence="9 10">DSM 26880</strain>
    </source>
</reference>
<dbReference type="CDD" id="cd06261">
    <property type="entry name" value="TM_PBP2"/>
    <property type="match status" value="1"/>
</dbReference>
<dbReference type="InterPro" id="IPR045621">
    <property type="entry name" value="BPD_transp_1_N"/>
</dbReference>
<dbReference type="EMBL" id="FNPF01000002">
    <property type="protein sequence ID" value="SDX97461.1"/>
    <property type="molecule type" value="Genomic_DNA"/>
</dbReference>
<dbReference type="Pfam" id="PF00528">
    <property type="entry name" value="BPD_transp_1"/>
    <property type="match status" value="1"/>
</dbReference>
<proteinExistence type="inferred from homology"/>
<evidence type="ECO:0000313" key="10">
    <source>
        <dbReference type="Proteomes" id="UP000199286"/>
    </source>
</evidence>
<feature type="transmembrane region" description="Helical" evidence="7">
    <location>
        <begin position="312"/>
        <end position="338"/>
    </location>
</feature>
<dbReference type="PANTHER" id="PTHR30465:SF97">
    <property type="entry name" value="OPPB IN A BINDING PROTEIN-DEPENDENT TRANSPORT SYSTEM"/>
    <property type="match status" value="1"/>
</dbReference>
<comment type="subcellular location">
    <subcellularLocation>
        <location evidence="1 7">Cell membrane</location>
        <topology evidence="1 7">Multi-pass membrane protein</topology>
    </subcellularLocation>
</comment>
<evidence type="ECO:0000256" key="7">
    <source>
        <dbReference type="RuleBase" id="RU363032"/>
    </source>
</evidence>
<dbReference type="InterPro" id="IPR035906">
    <property type="entry name" value="MetI-like_sf"/>
</dbReference>
<feature type="transmembrane region" description="Helical" evidence="7">
    <location>
        <begin position="130"/>
        <end position="149"/>
    </location>
</feature>
<dbReference type="AlphaFoldDB" id="A0A1H3G2I6"/>
<keyword evidence="2 7" id="KW-0813">Transport</keyword>
<evidence type="ECO:0000256" key="2">
    <source>
        <dbReference type="ARBA" id="ARBA00022448"/>
    </source>
</evidence>
<keyword evidence="3" id="KW-1003">Cell membrane</keyword>
<keyword evidence="5 7" id="KW-1133">Transmembrane helix</keyword>
<evidence type="ECO:0000256" key="5">
    <source>
        <dbReference type="ARBA" id="ARBA00022989"/>
    </source>
</evidence>
<evidence type="ECO:0000256" key="4">
    <source>
        <dbReference type="ARBA" id="ARBA00022692"/>
    </source>
</evidence>
<feature type="transmembrane region" description="Helical" evidence="7">
    <location>
        <begin position="161"/>
        <end position="189"/>
    </location>
</feature>
<protein>
    <submittedName>
        <fullName evidence="9">Peptide/nickel transport system permease protein</fullName>
    </submittedName>
</protein>
<feature type="transmembrane region" description="Helical" evidence="7">
    <location>
        <begin position="9"/>
        <end position="30"/>
    </location>
</feature>
<evidence type="ECO:0000256" key="6">
    <source>
        <dbReference type="ARBA" id="ARBA00023136"/>
    </source>
</evidence>
<keyword evidence="10" id="KW-1185">Reference proteome</keyword>
<dbReference type="Proteomes" id="UP000199286">
    <property type="component" value="Unassembled WGS sequence"/>
</dbReference>
<dbReference type="OrthoDB" id="9807402at2"/>
<dbReference type="InterPro" id="IPR000515">
    <property type="entry name" value="MetI-like"/>
</dbReference>
<accession>A0A1H3G2I6</accession>
<organism evidence="9 10">
    <name type="scientific">Citreimonas salinaria</name>
    <dbReference type="NCBI Taxonomy" id="321339"/>
    <lineage>
        <taxon>Bacteria</taxon>
        <taxon>Pseudomonadati</taxon>
        <taxon>Pseudomonadota</taxon>
        <taxon>Alphaproteobacteria</taxon>
        <taxon>Rhodobacterales</taxon>
        <taxon>Roseobacteraceae</taxon>
        <taxon>Citreimonas</taxon>
    </lineage>
</organism>
<dbReference type="STRING" id="321339.SAMN05444340_102119"/>
<gene>
    <name evidence="9" type="ORF">SAMN05444340_102119</name>
</gene>
<sequence length="345" mass="38937">MLTYATRRLILSIPTLLFISFVIFMLLQLAPGDPMAQVPLTVPPEVKQKMREALGLGQPPLVQYWKWLVQILWIEPQVLIDWLTRESWLLGWLPDTNLYDGQLRVISWQTRSPVMDIIIQRIPQTLTVVGIAYIVGILIALPIGIYSAYRQYSVFDQAGTFVTMIGFSVPPFFTGPLLIVIFSVQLGWFPSIYDTTHVVTDWASFKVQLQQMIMPVMVLALQITAQLSRYMRASMLDNLNQDYVRTARAKGLSEIVTVMVHVLRNSMIPVVTVIALGVPAIFGGAIITEQVFKVNGIGQLLITALFANDLPMVMTVTFFFAVLIVLFNLIADILYGVLDPRIRYD</sequence>
<feature type="transmembrane region" description="Helical" evidence="7">
    <location>
        <begin position="268"/>
        <end position="292"/>
    </location>
</feature>
<dbReference type="GO" id="GO:0005886">
    <property type="term" value="C:plasma membrane"/>
    <property type="evidence" value="ECO:0007669"/>
    <property type="project" value="UniProtKB-SubCell"/>
</dbReference>
<dbReference type="PROSITE" id="PS50928">
    <property type="entry name" value="ABC_TM1"/>
    <property type="match status" value="1"/>
</dbReference>
<feature type="domain" description="ABC transmembrane type-1" evidence="8">
    <location>
        <begin position="122"/>
        <end position="331"/>
    </location>
</feature>